<accession>A0ABP3IBN1</accession>
<protein>
    <submittedName>
        <fullName evidence="2">Class I SAM-dependent methyltransferase</fullName>
    </submittedName>
</protein>
<dbReference type="Pfam" id="PF08241">
    <property type="entry name" value="Methyltransf_11"/>
    <property type="match status" value="1"/>
</dbReference>
<gene>
    <name evidence="2" type="ORF">GCM10010357_16220</name>
</gene>
<evidence type="ECO:0000313" key="2">
    <source>
        <dbReference type="EMBL" id="GAA0395907.1"/>
    </source>
</evidence>
<feature type="domain" description="Methyltransferase type 11" evidence="1">
    <location>
        <begin position="39"/>
        <end position="133"/>
    </location>
</feature>
<evidence type="ECO:0000259" key="1">
    <source>
        <dbReference type="Pfam" id="PF08241"/>
    </source>
</evidence>
<dbReference type="GO" id="GO:0032259">
    <property type="term" value="P:methylation"/>
    <property type="evidence" value="ECO:0007669"/>
    <property type="project" value="UniProtKB-KW"/>
</dbReference>
<dbReference type="PANTHER" id="PTHR43591">
    <property type="entry name" value="METHYLTRANSFERASE"/>
    <property type="match status" value="1"/>
</dbReference>
<keyword evidence="3" id="KW-1185">Reference proteome</keyword>
<organism evidence="2 3">
    <name type="scientific">Streptomyces luteireticuli</name>
    <dbReference type="NCBI Taxonomy" id="173858"/>
    <lineage>
        <taxon>Bacteria</taxon>
        <taxon>Bacillati</taxon>
        <taxon>Actinomycetota</taxon>
        <taxon>Actinomycetes</taxon>
        <taxon>Kitasatosporales</taxon>
        <taxon>Streptomycetaceae</taxon>
        <taxon>Streptomyces</taxon>
    </lineage>
</organism>
<dbReference type="CDD" id="cd02440">
    <property type="entry name" value="AdoMet_MTases"/>
    <property type="match status" value="1"/>
</dbReference>
<evidence type="ECO:0000313" key="3">
    <source>
        <dbReference type="Proteomes" id="UP001500879"/>
    </source>
</evidence>
<dbReference type="Gene3D" id="3.40.50.150">
    <property type="entry name" value="Vaccinia Virus protein VP39"/>
    <property type="match status" value="1"/>
</dbReference>
<proteinExistence type="predicted"/>
<name>A0ABP3IBN1_9ACTN</name>
<keyword evidence="2" id="KW-0489">Methyltransferase</keyword>
<reference evidence="3" key="1">
    <citation type="journal article" date="2019" name="Int. J. Syst. Evol. Microbiol.">
        <title>The Global Catalogue of Microorganisms (GCM) 10K type strain sequencing project: providing services to taxonomists for standard genome sequencing and annotation.</title>
        <authorList>
            <consortium name="The Broad Institute Genomics Platform"/>
            <consortium name="The Broad Institute Genome Sequencing Center for Infectious Disease"/>
            <person name="Wu L."/>
            <person name="Ma J."/>
        </authorList>
    </citation>
    <scope>NUCLEOTIDE SEQUENCE [LARGE SCALE GENOMIC DNA]</scope>
    <source>
        <strain evidence="3">JCM 4788</strain>
    </source>
</reference>
<dbReference type="GO" id="GO:0008168">
    <property type="term" value="F:methyltransferase activity"/>
    <property type="evidence" value="ECO:0007669"/>
    <property type="project" value="UniProtKB-KW"/>
</dbReference>
<dbReference type="EMBL" id="BAAABX010000015">
    <property type="protein sequence ID" value="GAA0395907.1"/>
    <property type="molecule type" value="Genomic_DNA"/>
</dbReference>
<dbReference type="SUPFAM" id="SSF53335">
    <property type="entry name" value="S-adenosyl-L-methionine-dependent methyltransferases"/>
    <property type="match status" value="1"/>
</dbReference>
<sequence>MAMNRYHRFFCRSRRWTRTVENELLPWTLNGVQLGSDALEIGPGPGVTTRVLLERVRNLCIAEIDRSAIEGLCRRFGDRTEILHADAADLPVSAGRFDSVTCFTMLHHVPSRERQDRLFAEAFRVLRPGGVFAGCDSLDGLRFRLAHLGGTCVPVPPGTLAARLRAAGFDEARVSVRDGRFRFRAYRG</sequence>
<keyword evidence="2" id="KW-0808">Transferase</keyword>
<dbReference type="RefSeq" id="WP_344021465.1">
    <property type="nucleotide sequence ID" value="NZ_BAAABX010000015.1"/>
</dbReference>
<comment type="caution">
    <text evidence="2">The sequence shown here is derived from an EMBL/GenBank/DDBJ whole genome shotgun (WGS) entry which is preliminary data.</text>
</comment>
<dbReference type="Proteomes" id="UP001500879">
    <property type="component" value="Unassembled WGS sequence"/>
</dbReference>
<dbReference type="InterPro" id="IPR013216">
    <property type="entry name" value="Methyltransf_11"/>
</dbReference>
<dbReference type="InterPro" id="IPR029063">
    <property type="entry name" value="SAM-dependent_MTases_sf"/>
</dbReference>